<evidence type="ECO:0000313" key="2">
    <source>
        <dbReference type="Proteomes" id="UP000040088"/>
    </source>
</evidence>
<evidence type="ECO:0000313" key="1">
    <source>
        <dbReference type="EMBL" id="CNK89824.1"/>
    </source>
</evidence>
<organism evidence="1 2">
    <name type="scientific">Yersinia aleksiciae</name>
    <dbReference type="NCBI Taxonomy" id="263819"/>
    <lineage>
        <taxon>Bacteria</taxon>
        <taxon>Pseudomonadati</taxon>
        <taxon>Pseudomonadota</taxon>
        <taxon>Gammaproteobacteria</taxon>
        <taxon>Enterobacterales</taxon>
        <taxon>Yersiniaceae</taxon>
        <taxon>Yersinia</taxon>
    </lineage>
</organism>
<name>A0A0T9TLD0_YERAE</name>
<gene>
    <name evidence="1" type="ORF">ERS008460_01226</name>
</gene>
<protein>
    <submittedName>
        <fullName evidence="1">Uncharacterized protein</fullName>
    </submittedName>
</protein>
<proteinExistence type="predicted"/>
<dbReference type="Proteomes" id="UP000040088">
    <property type="component" value="Unassembled WGS sequence"/>
</dbReference>
<dbReference type="EMBL" id="CQEM01000004">
    <property type="protein sequence ID" value="CNK89824.1"/>
    <property type="molecule type" value="Genomic_DNA"/>
</dbReference>
<sequence>MFEAQTSASDGQMNVRMLIELAAVGMQGYKQAYFDIELFGPFQQGIGGTN</sequence>
<accession>A0A0T9TLD0</accession>
<reference evidence="2" key="1">
    <citation type="submission" date="2015-03" db="EMBL/GenBank/DDBJ databases">
        <authorList>
            <consortium name="Pathogen Informatics"/>
        </authorList>
    </citation>
    <scope>NUCLEOTIDE SEQUENCE [LARGE SCALE GENOMIC DNA]</scope>
    <source>
        <strain evidence="2">IP27925</strain>
    </source>
</reference>
<dbReference type="AlphaFoldDB" id="A0A0T9TLD0"/>